<keyword evidence="5" id="KW-0547">Nucleotide-binding</keyword>
<dbReference type="PANTHER" id="PTHR43394">
    <property type="entry name" value="ATP-DEPENDENT PERMEASE MDL1, MITOCHONDRIAL"/>
    <property type="match status" value="1"/>
</dbReference>
<protein>
    <recommendedName>
        <fullName evidence="3">histidine kinase</fullName>
        <ecNumber evidence="3">2.7.13.3</ecNumber>
    </recommendedName>
</protein>
<evidence type="ECO:0000256" key="3">
    <source>
        <dbReference type="ARBA" id="ARBA00012438"/>
    </source>
</evidence>
<evidence type="ECO:0000313" key="13">
    <source>
        <dbReference type="Proteomes" id="UP000218238"/>
    </source>
</evidence>
<comment type="catalytic activity">
    <reaction evidence="1">
        <text>ATP + protein L-histidine = ADP + protein N-phospho-L-histidine.</text>
        <dbReference type="EC" id="2.7.13.3"/>
    </reaction>
</comment>
<dbReference type="GO" id="GO:0016887">
    <property type="term" value="F:ATP hydrolysis activity"/>
    <property type="evidence" value="ECO:0007669"/>
    <property type="project" value="InterPro"/>
</dbReference>
<feature type="transmembrane region" description="Helical" evidence="9">
    <location>
        <begin position="180"/>
        <end position="198"/>
    </location>
</feature>
<dbReference type="Gene3D" id="1.20.1560.10">
    <property type="entry name" value="ABC transporter type 1, transmembrane domain"/>
    <property type="match status" value="1"/>
</dbReference>
<dbReference type="InterPro" id="IPR003439">
    <property type="entry name" value="ABC_transporter-like_ATP-bd"/>
</dbReference>
<dbReference type="FunFam" id="3.40.50.300:FF:000218">
    <property type="entry name" value="Multidrug ABC transporter ATP-binding protein"/>
    <property type="match status" value="1"/>
</dbReference>
<dbReference type="Pfam" id="PF00664">
    <property type="entry name" value="ABC_membrane"/>
    <property type="match status" value="1"/>
</dbReference>
<dbReference type="RefSeq" id="WP_095723305.1">
    <property type="nucleotide sequence ID" value="NZ_NTFS01000245.1"/>
</dbReference>
<dbReference type="EC" id="2.7.13.3" evidence="3"/>
<keyword evidence="8 9" id="KW-0472">Membrane</keyword>
<dbReference type="CDD" id="cd00082">
    <property type="entry name" value="HisKA"/>
    <property type="match status" value="1"/>
</dbReference>
<evidence type="ECO:0000256" key="4">
    <source>
        <dbReference type="ARBA" id="ARBA00022692"/>
    </source>
</evidence>
<evidence type="ECO:0000256" key="8">
    <source>
        <dbReference type="ARBA" id="ARBA00023136"/>
    </source>
</evidence>
<accession>A0A2A2TFG9</accession>
<dbReference type="GO" id="GO:0015421">
    <property type="term" value="F:ABC-type oligopeptide transporter activity"/>
    <property type="evidence" value="ECO:0007669"/>
    <property type="project" value="TreeGrafter"/>
</dbReference>
<evidence type="ECO:0000256" key="1">
    <source>
        <dbReference type="ARBA" id="ARBA00000085"/>
    </source>
</evidence>
<dbReference type="PROSITE" id="PS50929">
    <property type="entry name" value="ABC_TM1F"/>
    <property type="match status" value="1"/>
</dbReference>
<feature type="transmembrane region" description="Helical" evidence="9">
    <location>
        <begin position="21"/>
        <end position="47"/>
    </location>
</feature>
<dbReference type="PANTHER" id="PTHR43394:SF1">
    <property type="entry name" value="ATP-BINDING CASSETTE SUB-FAMILY B MEMBER 10, MITOCHONDRIAL"/>
    <property type="match status" value="1"/>
</dbReference>
<dbReference type="SUPFAM" id="SSF90123">
    <property type="entry name" value="ABC transporter transmembrane region"/>
    <property type="match status" value="1"/>
</dbReference>
<dbReference type="PROSITE" id="PS00211">
    <property type="entry name" value="ABC_TRANSPORTER_1"/>
    <property type="match status" value="1"/>
</dbReference>
<comment type="caution">
    <text evidence="12">The sequence shown here is derived from an EMBL/GenBank/DDBJ whole genome shotgun (WGS) entry which is preliminary data.</text>
</comment>
<dbReference type="SUPFAM" id="SSF47384">
    <property type="entry name" value="Homodimeric domain of signal transducing histidine kinase"/>
    <property type="match status" value="1"/>
</dbReference>
<feature type="domain" description="ABC transporter" evidence="10">
    <location>
        <begin position="356"/>
        <end position="591"/>
    </location>
</feature>
<name>A0A2A2TFG9_9CYAN</name>
<evidence type="ECO:0000256" key="5">
    <source>
        <dbReference type="ARBA" id="ARBA00022741"/>
    </source>
</evidence>
<dbReference type="SUPFAM" id="SSF52540">
    <property type="entry name" value="P-loop containing nucleoside triphosphate hydrolases"/>
    <property type="match status" value="1"/>
</dbReference>
<dbReference type="GO" id="GO:0005886">
    <property type="term" value="C:plasma membrane"/>
    <property type="evidence" value="ECO:0007669"/>
    <property type="project" value="UniProtKB-SubCell"/>
</dbReference>
<feature type="transmembrane region" description="Helical" evidence="9">
    <location>
        <begin position="153"/>
        <end position="174"/>
    </location>
</feature>
<dbReference type="InterPro" id="IPR036640">
    <property type="entry name" value="ABC1_TM_sf"/>
</dbReference>
<dbReference type="InterPro" id="IPR003593">
    <property type="entry name" value="AAA+_ATPase"/>
</dbReference>
<evidence type="ECO:0000259" key="11">
    <source>
        <dbReference type="PROSITE" id="PS50929"/>
    </source>
</evidence>
<dbReference type="Pfam" id="PF00005">
    <property type="entry name" value="ABC_tran"/>
    <property type="match status" value="1"/>
</dbReference>
<proteinExistence type="predicted"/>
<comment type="subcellular location">
    <subcellularLocation>
        <location evidence="2">Cell membrane</location>
        <topology evidence="2">Multi-pass membrane protein</topology>
    </subcellularLocation>
</comment>
<keyword evidence="7 9" id="KW-1133">Transmembrane helix</keyword>
<sequence>MSTTSILFKFAKPYPFRIFVTFLLSISGALFNGVGTTLIIPVILAIVGQNLTSQDSPAILRMIIAPFEQVPENYRVGVMAAAVILIIFIKNLASYASTLASGLLARLITTDMREAGLQVLLEVDLDYYAKTRVGDLINSLGGEVARAASTINIVIRVFTVIITILVFVGLLMAISWKLTIAATILLFLVTLVNQYAIARSKDYGKMLSEMSKDYSIAVLEVMNGMRLVRSTANEGREYQKIVKLIRDRESAEFRSQANSEAIVPVSEVMGIAALVMIVLLSKQFFGNQIASLSQVILIYLFTLLRVLPYISQLNVIRSGFAGASASLNITSEFLRRENKPFMSCGEKPYKSLQKGIHFNNISFAYPGYEKLVIKEIDLFLPKGTTLALVGSSGAGKSTMADLLPRFYEPISGSILLDGVDLRDFNIQSVRSLMGIVSQDTFLFNDSIGYNIAYGKTDASEEEVIAAAKQANAYEFIIKLPQGFDTLIGDRGVMLSGGQRQRLAIARALLQNPEILILDEATSALDTVSERLVQEAIDDLSKNRTTLVIAHRLSTVQKAHQIAVLDQGRVVEVGNHQELLRKNGYYTRLYSMQFSGESEQTAEVNPISNQTTQNLLLIPHELRTRLNPTIGFLRLLLDGLVDNPQERQELIEEAYKSTMRVSNIIDVFEDIVKLRSRFKLGLLDESQNHENLKRIVEKFNNYVSPILYSLRSRSRSVSEGLSDSFGVSLVDYPSESTPEQNESIKEAWNAAIHLLDTTQELEDAVKLLTTSNNTVNGKELQPHISN</sequence>
<dbReference type="InterPro" id="IPR039421">
    <property type="entry name" value="Type_1_exporter"/>
</dbReference>
<dbReference type="InterPro" id="IPR011527">
    <property type="entry name" value="ABC1_TM_dom"/>
</dbReference>
<gene>
    <name evidence="12" type="ORF">CK510_19620</name>
</gene>
<feature type="transmembrane region" description="Helical" evidence="9">
    <location>
        <begin position="261"/>
        <end position="280"/>
    </location>
</feature>
<dbReference type="GO" id="GO:0005524">
    <property type="term" value="F:ATP binding"/>
    <property type="evidence" value="ECO:0007669"/>
    <property type="project" value="UniProtKB-KW"/>
</dbReference>
<dbReference type="OrthoDB" id="501491at2"/>
<feature type="domain" description="ABC transmembrane type-1" evidence="11">
    <location>
        <begin position="19"/>
        <end position="313"/>
    </location>
</feature>
<dbReference type="Proteomes" id="UP000218238">
    <property type="component" value="Unassembled WGS sequence"/>
</dbReference>
<dbReference type="InterPro" id="IPR003661">
    <property type="entry name" value="HisK_dim/P_dom"/>
</dbReference>
<reference evidence="12 13" key="1">
    <citation type="submission" date="2017-08" db="EMBL/GenBank/DDBJ databases">
        <title>Draft genome sequence of filamentous cyanobacterium Calothrix elsteri CCALA 953.</title>
        <authorList>
            <person name="Gagunashvili A.N."/>
            <person name="Elster J."/>
            <person name="Andresson O.S."/>
        </authorList>
    </citation>
    <scope>NUCLEOTIDE SEQUENCE [LARGE SCALE GENOMIC DNA]</scope>
    <source>
        <strain evidence="12 13">CCALA 953</strain>
    </source>
</reference>
<keyword evidence="6 12" id="KW-0067">ATP-binding</keyword>
<evidence type="ECO:0000256" key="6">
    <source>
        <dbReference type="ARBA" id="ARBA00022840"/>
    </source>
</evidence>
<evidence type="ECO:0000256" key="9">
    <source>
        <dbReference type="SAM" id="Phobius"/>
    </source>
</evidence>
<dbReference type="InterPro" id="IPR027417">
    <property type="entry name" value="P-loop_NTPase"/>
</dbReference>
<dbReference type="SMART" id="SM00382">
    <property type="entry name" value="AAA"/>
    <property type="match status" value="1"/>
</dbReference>
<dbReference type="AlphaFoldDB" id="A0A2A2TFG9"/>
<dbReference type="EMBL" id="NTFS01000245">
    <property type="protein sequence ID" value="PAX52385.1"/>
    <property type="molecule type" value="Genomic_DNA"/>
</dbReference>
<dbReference type="Gene3D" id="3.40.50.300">
    <property type="entry name" value="P-loop containing nucleotide triphosphate hydrolases"/>
    <property type="match status" value="1"/>
</dbReference>
<dbReference type="InterPro" id="IPR017871">
    <property type="entry name" value="ABC_transporter-like_CS"/>
</dbReference>
<evidence type="ECO:0000313" key="12">
    <source>
        <dbReference type="EMBL" id="PAX52385.1"/>
    </source>
</evidence>
<organism evidence="12 13">
    <name type="scientific">Brunnivagina elsteri CCALA 953</name>
    <dbReference type="NCBI Taxonomy" id="987040"/>
    <lineage>
        <taxon>Bacteria</taxon>
        <taxon>Bacillati</taxon>
        <taxon>Cyanobacteriota</taxon>
        <taxon>Cyanophyceae</taxon>
        <taxon>Nostocales</taxon>
        <taxon>Calotrichaceae</taxon>
        <taxon>Brunnivagina</taxon>
    </lineage>
</organism>
<keyword evidence="13" id="KW-1185">Reference proteome</keyword>
<keyword evidence="4 9" id="KW-0812">Transmembrane</keyword>
<dbReference type="InterPro" id="IPR036097">
    <property type="entry name" value="HisK_dim/P_sf"/>
</dbReference>
<dbReference type="GO" id="GO:0000155">
    <property type="term" value="F:phosphorelay sensor kinase activity"/>
    <property type="evidence" value="ECO:0007669"/>
    <property type="project" value="InterPro"/>
</dbReference>
<evidence type="ECO:0000259" key="10">
    <source>
        <dbReference type="PROSITE" id="PS50893"/>
    </source>
</evidence>
<evidence type="ECO:0000256" key="7">
    <source>
        <dbReference type="ARBA" id="ARBA00022989"/>
    </source>
</evidence>
<dbReference type="PROSITE" id="PS50893">
    <property type="entry name" value="ABC_TRANSPORTER_2"/>
    <property type="match status" value="1"/>
</dbReference>
<evidence type="ECO:0000256" key="2">
    <source>
        <dbReference type="ARBA" id="ARBA00004651"/>
    </source>
</evidence>